<evidence type="ECO:0008006" key="2">
    <source>
        <dbReference type="Google" id="ProtNLM"/>
    </source>
</evidence>
<dbReference type="EMBL" id="OE847060">
    <property type="protein sequence ID" value="CAD7610828.1"/>
    <property type="molecule type" value="Genomic_DNA"/>
</dbReference>
<evidence type="ECO:0000313" key="1">
    <source>
        <dbReference type="EMBL" id="CAD7610828.1"/>
    </source>
</evidence>
<gene>
    <name evidence="1" type="ORF">TGEB3V08_LOCUS10835</name>
</gene>
<dbReference type="AlphaFoldDB" id="A0A7R9K9D4"/>
<reference evidence="1" key="1">
    <citation type="submission" date="2020-11" db="EMBL/GenBank/DDBJ databases">
        <authorList>
            <person name="Tran Van P."/>
        </authorList>
    </citation>
    <scope>NUCLEOTIDE SEQUENCE</scope>
</reference>
<name>A0A7R9K9D4_TIMGE</name>
<accession>A0A7R9K9D4</accession>
<proteinExistence type="predicted"/>
<protein>
    <recommendedName>
        <fullName evidence="2">Endonuclease/exonuclease/phosphatase domain-containing protein</fullName>
    </recommendedName>
</protein>
<sequence>MKGLLPVKIEPEDLEYHQRMDGRVKIEIEDLEYHHRMDERLFPVKIEPKADSECRHQEMKLEMETDVDLKIKAEFKECLQQQGSQQLLLLFPPIKEELHELEKPPPVHPTEIRTSISPSWVVELNTTSVLANYATEEIKLLISSLHPSILCLQETHFRPTDNPMLRGYDVYRTDKPFFDRASGGLICNWWCTSAGLDLLLLWILDVASTSHQARTDCCGTRRYRPLKSSLYFHVKLQNVMSPLSLIFGTIKILLLCFVAEALQA</sequence>
<organism evidence="1">
    <name type="scientific">Timema genevievae</name>
    <name type="common">Walking stick</name>
    <dbReference type="NCBI Taxonomy" id="629358"/>
    <lineage>
        <taxon>Eukaryota</taxon>
        <taxon>Metazoa</taxon>
        <taxon>Ecdysozoa</taxon>
        <taxon>Arthropoda</taxon>
        <taxon>Hexapoda</taxon>
        <taxon>Insecta</taxon>
        <taxon>Pterygota</taxon>
        <taxon>Neoptera</taxon>
        <taxon>Polyneoptera</taxon>
        <taxon>Phasmatodea</taxon>
        <taxon>Timematodea</taxon>
        <taxon>Timematoidea</taxon>
        <taxon>Timematidae</taxon>
        <taxon>Timema</taxon>
    </lineage>
</organism>